<keyword evidence="5 8" id="KW-1133">Transmembrane helix</keyword>
<comment type="caution">
    <text evidence="11">The sequence shown here is derived from an EMBL/GenBank/DDBJ whole genome shotgun (WGS) entry which is preliminary data.</text>
</comment>
<feature type="transmembrane region" description="Helical" evidence="8">
    <location>
        <begin position="420"/>
        <end position="441"/>
    </location>
</feature>
<feature type="transmembrane region" description="Helical" evidence="8">
    <location>
        <begin position="209"/>
        <end position="235"/>
    </location>
</feature>
<feature type="transmembrane region" description="Helical" evidence="8">
    <location>
        <begin position="142"/>
        <end position="163"/>
    </location>
</feature>
<dbReference type="Pfam" id="PF00069">
    <property type="entry name" value="Pkinase"/>
    <property type="match status" value="1"/>
</dbReference>
<feature type="transmembrane region" description="Helical" evidence="8">
    <location>
        <begin position="350"/>
        <end position="369"/>
    </location>
</feature>
<keyword evidence="4 8" id="KW-0812">Transmembrane</keyword>
<dbReference type="SUPFAM" id="SSF100895">
    <property type="entry name" value="Kazal-type serine protease inhibitors"/>
    <property type="match status" value="1"/>
</dbReference>
<dbReference type="InterPro" id="IPR008271">
    <property type="entry name" value="Ser/Thr_kinase_AS"/>
</dbReference>
<dbReference type="Pfam" id="PF03137">
    <property type="entry name" value="OATP"/>
    <property type="match status" value="1"/>
</dbReference>
<feature type="transmembrane region" description="Helical" evidence="8">
    <location>
        <begin position="293"/>
        <end position="314"/>
    </location>
</feature>
<evidence type="ECO:0000256" key="6">
    <source>
        <dbReference type="ARBA" id="ARBA00023136"/>
    </source>
</evidence>
<dbReference type="PROSITE" id="PS00108">
    <property type="entry name" value="PROTEIN_KINASE_ST"/>
    <property type="match status" value="1"/>
</dbReference>
<dbReference type="PANTHER" id="PTHR11388:SF76">
    <property type="entry name" value="SOLUTE CARRIER ORGANIC ANION TRANSPORTER FAMILY MEMBER"/>
    <property type="match status" value="1"/>
</dbReference>
<dbReference type="InterPro" id="IPR002350">
    <property type="entry name" value="Kazal_dom"/>
</dbReference>
<keyword evidence="12" id="KW-1185">Reference proteome</keyword>
<comment type="similarity">
    <text evidence="2 8">Belongs to the organo anion transporter (TC 2.A.60) family.</text>
</comment>
<keyword evidence="7" id="KW-1015">Disulfide bond</keyword>
<keyword evidence="3" id="KW-1003">Cell membrane</keyword>
<evidence type="ECO:0000313" key="12">
    <source>
        <dbReference type="Proteomes" id="UP001142055"/>
    </source>
</evidence>
<dbReference type="InterPro" id="IPR011009">
    <property type="entry name" value="Kinase-like_dom_sf"/>
</dbReference>
<dbReference type="Gene3D" id="1.20.1250.20">
    <property type="entry name" value="MFS general substrate transporter like domains"/>
    <property type="match status" value="1"/>
</dbReference>
<dbReference type="SUPFAM" id="SSF103473">
    <property type="entry name" value="MFS general substrate transporter"/>
    <property type="match status" value="1"/>
</dbReference>
<dbReference type="FunFam" id="1.10.510.10:FF:000658">
    <property type="entry name" value="Protein CBG12184"/>
    <property type="match status" value="1"/>
</dbReference>
<evidence type="ECO:0000256" key="4">
    <source>
        <dbReference type="ARBA" id="ARBA00022692"/>
    </source>
</evidence>
<proteinExistence type="inferred from homology"/>
<protein>
    <recommendedName>
        <fullName evidence="8">Solute carrier organic anion transporter family member</fullName>
    </recommendedName>
</protein>
<dbReference type="NCBIfam" id="TIGR00805">
    <property type="entry name" value="oat"/>
    <property type="match status" value="1"/>
</dbReference>
<comment type="caution">
    <text evidence="8">Lacks conserved residue(s) required for the propagation of feature annotation.</text>
</comment>
<evidence type="ECO:0000256" key="5">
    <source>
        <dbReference type="ARBA" id="ARBA00022989"/>
    </source>
</evidence>
<feature type="transmembrane region" description="Helical" evidence="8">
    <location>
        <begin position="567"/>
        <end position="592"/>
    </location>
</feature>
<dbReference type="GO" id="GO:0006811">
    <property type="term" value="P:monoatomic ion transport"/>
    <property type="evidence" value="ECO:0007669"/>
    <property type="project" value="UniProtKB-KW"/>
</dbReference>
<feature type="transmembrane region" description="Helical" evidence="8">
    <location>
        <begin position="256"/>
        <end position="273"/>
    </location>
</feature>
<evidence type="ECO:0000259" key="9">
    <source>
        <dbReference type="PROSITE" id="PS50011"/>
    </source>
</evidence>
<dbReference type="SMART" id="SM00220">
    <property type="entry name" value="S_TKc"/>
    <property type="match status" value="1"/>
</dbReference>
<dbReference type="GO" id="GO:0004672">
    <property type="term" value="F:protein kinase activity"/>
    <property type="evidence" value="ECO:0007669"/>
    <property type="project" value="InterPro"/>
</dbReference>
<dbReference type="SUPFAM" id="SSF56112">
    <property type="entry name" value="Protein kinase-like (PK-like)"/>
    <property type="match status" value="1"/>
</dbReference>
<dbReference type="InterPro" id="IPR000719">
    <property type="entry name" value="Prot_kinase_dom"/>
</dbReference>
<evidence type="ECO:0000256" key="3">
    <source>
        <dbReference type="ARBA" id="ARBA00022475"/>
    </source>
</evidence>
<dbReference type="Pfam" id="PF07648">
    <property type="entry name" value="Kazal_2"/>
    <property type="match status" value="1"/>
</dbReference>
<accession>A0A9Q0M347</accession>
<comment type="subcellular location">
    <subcellularLocation>
        <location evidence="1 8">Cell membrane</location>
        <topology evidence="1 8">Multi-pass membrane protein</topology>
    </subcellularLocation>
</comment>
<keyword evidence="6 8" id="KW-0472">Membrane</keyword>
<organism evidence="11 12">
    <name type="scientific">Blomia tropicalis</name>
    <name type="common">Mite</name>
    <dbReference type="NCBI Taxonomy" id="40697"/>
    <lineage>
        <taxon>Eukaryota</taxon>
        <taxon>Metazoa</taxon>
        <taxon>Ecdysozoa</taxon>
        <taxon>Arthropoda</taxon>
        <taxon>Chelicerata</taxon>
        <taxon>Arachnida</taxon>
        <taxon>Acari</taxon>
        <taxon>Acariformes</taxon>
        <taxon>Sarcoptiformes</taxon>
        <taxon>Astigmata</taxon>
        <taxon>Glycyphagoidea</taxon>
        <taxon>Echimyopodidae</taxon>
        <taxon>Blomia</taxon>
    </lineage>
</organism>
<evidence type="ECO:0000256" key="2">
    <source>
        <dbReference type="ARBA" id="ARBA00009657"/>
    </source>
</evidence>
<keyword evidence="8" id="KW-0813">Transport</keyword>
<dbReference type="CDD" id="cd17336">
    <property type="entry name" value="MFS_SLCO_OATP"/>
    <property type="match status" value="1"/>
</dbReference>
<dbReference type="Gene3D" id="1.10.510.10">
    <property type="entry name" value="Transferase(Phosphotransferase) domain 1"/>
    <property type="match status" value="1"/>
</dbReference>
<dbReference type="OMA" id="NDVSHIC"/>
<evidence type="ECO:0000256" key="7">
    <source>
        <dbReference type="ARBA" id="ARBA00023157"/>
    </source>
</evidence>
<sequence length="939" mass="105796">MSMKNDQLEQFDPTLNDRLLINDDSQSSTLVDRTIDDEQSKVEEEEDDDEVDHLTTCGIGSWRPKWMQVFASPFFFMLNLGLVGVIQGMTGTIFFSSISTLEKRFGFDSKISGIILIADNFADMILNPIMGYIGIRYNRARLIGLGELILAFGSFLTASPYFIYGPGTHLLENQAFFNINSTSTNFEMCNVDRPLEQCEDNQGVTVWPAVIIFILGSWFRGMGYTCYFVVGLPYLDDNIKKEQSPLYISMMHAIRLVGPAFGFMLASFCLSFYEQPFVDPGFGRNDPRFVGAWWLSFIIVGLLLAIVSIPMLFFPYQFKDASIKADDIQVKIKESGGTKGALKRFVSNPLVILFISGNIFRYIGLGGYIMFKSKYIESQFRKSSSSASFITGFTSFLPMAFGIMIGGTAISFFRPRPKTIFIVVFIVEAVSFFTVGSGLLLGCDPINIDGGLNDMNKFSLQSSCNQKCDCSTRVYQPICGNDLKTTYFSPCHAGCSSYNSKTLSFEGCSCSPGSVATKGYCESDVTGCNNLVKYISVVTFGNFISSIARTPNSLIYLRTVDPIDKGFAIGLASSLMDIFAFVPYPLLFGYIADKSCLIWESKCGKTGNCWIYDHDKFRKYLHGGAITFFAIGSLFDFLMIFFSDYVRNFYDDDEDDEEMQSLKEVELTPNDQKLLEKRGFKLGAPLNSGSFACVCKATYNGTPIAAKVIDLEKTSDDYRLKFLPREIYTMKKLKHKYLIEILDIFVVGNRVLVFMELAAGGDFLDLLHETKALSESRARYFYLQFGDALRYMHSIGFAHRDIKCENILLNKERTESKLTDFGFTRSVNERKSGNQMLSDTYCGSAAYVAPEVLKAKPYNALVSDVWSMGVVLFVLVNSRLPFGDRETKKLLASQLEKNYKYTKNISKQLRQLIDWHLTPDPNDRPTMEDVLAHEWFQLE</sequence>
<name>A0A9Q0M347_BLOTA</name>
<gene>
    <name evidence="11" type="ORF">RDWZM_009558</name>
</gene>
<dbReference type="PROSITE" id="PS50011">
    <property type="entry name" value="PROTEIN_KINASE_DOM"/>
    <property type="match status" value="1"/>
</dbReference>
<reference evidence="11" key="1">
    <citation type="submission" date="2022-12" db="EMBL/GenBank/DDBJ databases">
        <title>Genome assemblies of Blomia tropicalis.</title>
        <authorList>
            <person name="Cui Y."/>
        </authorList>
    </citation>
    <scope>NUCLEOTIDE SEQUENCE</scope>
    <source>
        <tissue evidence="11">Adult mites</tissue>
    </source>
</reference>
<feature type="transmembrane region" description="Helical" evidence="8">
    <location>
        <begin position="389"/>
        <end position="413"/>
    </location>
</feature>
<dbReference type="AlphaFoldDB" id="A0A9Q0M347"/>
<dbReference type="GO" id="GO:0015347">
    <property type="term" value="F:sodium-independent organic anion transmembrane transporter activity"/>
    <property type="evidence" value="ECO:0007669"/>
    <property type="project" value="TreeGrafter"/>
</dbReference>
<keyword evidence="8" id="KW-0406">Ion transport</keyword>
<feature type="domain" description="Kazal-like" evidence="10">
    <location>
        <begin position="458"/>
        <end position="509"/>
    </location>
</feature>
<dbReference type="PROSITE" id="PS51465">
    <property type="entry name" value="KAZAL_2"/>
    <property type="match status" value="1"/>
</dbReference>
<dbReference type="EMBL" id="JAPWDV010000003">
    <property type="protein sequence ID" value="KAJ6218401.1"/>
    <property type="molecule type" value="Genomic_DNA"/>
</dbReference>
<evidence type="ECO:0000256" key="8">
    <source>
        <dbReference type="RuleBase" id="RU362056"/>
    </source>
</evidence>
<dbReference type="InterPro" id="IPR004156">
    <property type="entry name" value="OATP"/>
</dbReference>
<feature type="transmembrane region" description="Helical" evidence="8">
    <location>
        <begin position="74"/>
        <end position="99"/>
    </location>
</feature>
<dbReference type="Proteomes" id="UP001142055">
    <property type="component" value="Chromosome 3"/>
</dbReference>
<dbReference type="GO" id="GO:0043252">
    <property type="term" value="P:sodium-independent organic anion transport"/>
    <property type="evidence" value="ECO:0007669"/>
    <property type="project" value="TreeGrafter"/>
</dbReference>
<evidence type="ECO:0000313" key="11">
    <source>
        <dbReference type="EMBL" id="KAJ6218401.1"/>
    </source>
</evidence>
<feature type="transmembrane region" description="Helical" evidence="8">
    <location>
        <begin position="620"/>
        <end position="642"/>
    </location>
</feature>
<dbReference type="GO" id="GO:0005524">
    <property type="term" value="F:ATP binding"/>
    <property type="evidence" value="ECO:0007669"/>
    <property type="project" value="InterPro"/>
</dbReference>
<dbReference type="PANTHER" id="PTHR11388">
    <property type="entry name" value="ORGANIC ANION TRANSPORTER"/>
    <property type="match status" value="1"/>
</dbReference>
<evidence type="ECO:0000259" key="10">
    <source>
        <dbReference type="PROSITE" id="PS51465"/>
    </source>
</evidence>
<feature type="domain" description="Protein kinase" evidence="9">
    <location>
        <begin position="680"/>
        <end position="936"/>
    </location>
</feature>
<dbReference type="GO" id="GO:0016323">
    <property type="term" value="C:basolateral plasma membrane"/>
    <property type="evidence" value="ECO:0007669"/>
    <property type="project" value="TreeGrafter"/>
</dbReference>
<evidence type="ECO:0000256" key="1">
    <source>
        <dbReference type="ARBA" id="ARBA00004651"/>
    </source>
</evidence>
<dbReference type="InterPro" id="IPR036259">
    <property type="entry name" value="MFS_trans_sf"/>
</dbReference>
<dbReference type="InterPro" id="IPR036058">
    <property type="entry name" value="Kazal_dom_sf"/>
</dbReference>
<feature type="transmembrane region" description="Helical" evidence="8">
    <location>
        <begin position="111"/>
        <end position="135"/>
    </location>
</feature>